<dbReference type="RefSeq" id="WP_207599991.1">
    <property type="nucleotide sequence ID" value="NZ_JAFNJU010000007.1"/>
</dbReference>
<dbReference type="Gene3D" id="1.10.10.10">
    <property type="entry name" value="Winged helix-like DNA-binding domain superfamily/Winged helix DNA-binding domain"/>
    <property type="match status" value="1"/>
</dbReference>
<dbReference type="SMART" id="SM00419">
    <property type="entry name" value="HTH_CRP"/>
    <property type="match status" value="1"/>
</dbReference>
<keyword evidence="3" id="KW-0804">Transcription</keyword>
<reference evidence="6" key="1">
    <citation type="submission" date="2021-03" db="EMBL/GenBank/DDBJ databases">
        <title>Proteiniclasticum marinus sp. nov., isolated from tidal flat sediment.</title>
        <authorList>
            <person name="Namirimu T."/>
            <person name="Yang J.-A."/>
            <person name="Yang S.-H."/>
            <person name="Kim Y.-J."/>
            <person name="Kwon K.K."/>
        </authorList>
    </citation>
    <scope>NUCLEOTIDE SEQUENCE</scope>
    <source>
        <strain evidence="6">SCR006</strain>
    </source>
</reference>
<dbReference type="Pfam" id="PF13545">
    <property type="entry name" value="HTH_Crp_2"/>
    <property type="match status" value="1"/>
</dbReference>
<dbReference type="InterPro" id="IPR014710">
    <property type="entry name" value="RmlC-like_jellyroll"/>
</dbReference>
<dbReference type="Proteomes" id="UP000664218">
    <property type="component" value="Unassembled WGS sequence"/>
</dbReference>
<dbReference type="Gene3D" id="2.60.120.10">
    <property type="entry name" value="Jelly Rolls"/>
    <property type="match status" value="1"/>
</dbReference>
<dbReference type="InterPro" id="IPR036388">
    <property type="entry name" value="WH-like_DNA-bd_sf"/>
</dbReference>
<accession>A0A939HDC2</accession>
<dbReference type="Pfam" id="PF00027">
    <property type="entry name" value="cNMP_binding"/>
    <property type="match status" value="1"/>
</dbReference>
<dbReference type="PANTHER" id="PTHR24567:SF28">
    <property type="entry name" value="LISTERIOLYSIN REGULATORY PROTEIN"/>
    <property type="match status" value="1"/>
</dbReference>
<evidence type="ECO:0000259" key="4">
    <source>
        <dbReference type="PROSITE" id="PS50042"/>
    </source>
</evidence>
<evidence type="ECO:0000256" key="2">
    <source>
        <dbReference type="ARBA" id="ARBA00023125"/>
    </source>
</evidence>
<evidence type="ECO:0000256" key="3">
    <source>
        <dbReference type="ARBA" id="ARBA00023163"/>
    </source>
</evidence>
<evidence type="ECO:0000313" key="6">
    <source>
        <dbReference type="EMBL" id="MBO1265475.1"/>
    </source>
</evidence>
<dbReference type="InterPro" id="IPR000595">
    <property type="entry name" value="cNMP-bd_dom"/>
</dbReference>
<dbReference type="InterPro" id="IPR050397">
    <property type="entry name" value="Env_Response_Regulators"/>
</dbReference>
<dbReference type="InterPro" id="IPR018490">
    <property type="entry name" value="cNMP-bd_dom_sf"/>
</dbReference>
<dbReference type="PRINTS" id="PR00034">
    <property type="entry name" value="HTHCRP"/>
</dbReference>
<dbReference type="PROSITE" id="PS50042">
    <property type="entry name" value="CNMP_BINDING_3"/>
    <property type="match status" value="1"/>
</dbReference>
<gene>
    <name evidence="6" type="ORF">J3A84_10570</name>
</gene>
<organism evidence="6 7">
    <name type="scientific">Proteiniclasticum aestuarii</name>
    <dbReference type="NCBI Taxonomy" id="2817862"/>
    <lineage>
        <taxon>Bacteria</taxon>
        <taxon>Bacillati</taxon>
        <taxon>Bacillota</taxon>
        <taxon>Clostridia</taxon>
        <taxon>Eubacteriales</taxon>
        <taxon>Clostridiaceae</taxon>
        <taxon>Proteiniclasticum</taxon>
    </lineage>
</organism>
<dbReference type="SMART" id="SM00100">
    <property type="entry name" value="cNMP"/>
    <property type="match status" value="1"/>
</dbReference>
<feature type="domain" description="HTH crp-type" evidence="5">
    <location>
        <begin position="161"/>
        <end position="231"/>
    </location>
</feature>
<proteinExistence type="predicted"/>
<keyword evidence="7" id="KW-1185">Reference proteome</keyword>
<keyword evidence="2" id="KW-0238">DNA-binding</keyword>
<evidence type="ECO:0000259" key="5">
    <source>
        <dbReference type="PROSITE" id="PS51063"/>
    </source>
</evidence>
<dbReference type="InterPro" id="IPR036390">
    <property type="entry name" value="WH_DNA-bd_sf"/>
</dbReference>
<dbReference type="SUPFAM" id="SSF46785">
    <property type="entry name" value="Winged helix' DNA-binding domain"/>
    <property type="match status" value="1"/>
</dbReference>
<dbReference type="GO" id="GO:0005829">
    <property type="term" value="C:cytosol"/>
    <property type="evidence" value="ECO:0007669"/>
    <property type="project" value="TreeGrafter"/>
</dbReference>
<keyword evidence="1" id="KW-0805">Transcription regulation</keyword>
<dbReference type="GO" id="GO:0003677">
    <property type="term" value="F:DNA binding"/>
    <property type="evidence" value="ECO:0007669"/>
    <property type="project" value="UniProtKB-KW"/>
</dbReference>
<dbReference type="PANTHER" id="PTHR24567">
    <property type="entry name" value="CRP FAMILY TRANSCRIPTIONAL REGULATORY PROTEIN"/>
    <property type="match status" value="1"/>
</dbReference>
<protein>
    <submittedName>
        <fullName evidence="6">Crp/Fnr family transcriptional regulator</fullName>
    </submittedName>
</protein>
<comment type="caution">
    <text evidence="6">The sequence shown here is derived from an EMBL/GenBank/DDBJ whole genome shotgun (WGS) entry which is preliminary data.</text>
</comment>
<evidence type="ECO:0000256" key="1">
    <source>
        <dbReference type="ARBA" id="ARBA00023015"/>
    </source>
</evidence>
<dbReference type="EMBL" id="JAFNJU010000007">
    <property type="protein sequence ID" value="MBO1265475.1"/>
    <property type="molecule type" value="Genomic_DNA"/>
</dbReference>
<dbReference type="CDD" id="cd00038">
    <property type="entry name" value="CAP_ED"/>
    <property type="match status" value="1"/>
</dbReference>
<evidence type="ECO:0000313" key="7">
    <source>
        <dbReference type="Proteomes" id="UP000664218"/>
    </source>
</evidence>
<name>A0A939HDC2_9CLOT</name>
<dbReference type="SUPFAM" id="SSF51206">
    <property type="entry name" value="cAMP-binding domain-like"/>
    <property type="match status" value="1"/>
</dbReference>
<dbReference type="PROSITE" id="PS51063">
    <property type="entry name" value="HTH_CRP_2"/>
    <property type="match status" value="1"/>
</dbReference>
<dbReference type="InterPro" id="IPR012318">
    <property type="entry name" value="HTH_CRP"/>
</dbReference>
<dbReference type="GO" id="GO:0003700">
    <property type="term" value="F:DNA-binding transcription factor activity"/>
    <property type="evidence" value="ECO:0007669"/>
    <property type="project" value="TreeGrafter"/>
</dbReference>
<feature type="domain" description="Cyclic nucleotide-binding" evidence="4">
    <location>
        <begin position="27"/>
        <end position="147"/>
    </location>
</feature>
<sequence>MEKEENRKTCSTHGELSHDHCISLVPIFNHLTKEQMVEISALTHAVQFRKGETIYRAQEPSNALYIVSRGKVKIYRISDSGKDQIQRILTPGDFTGELALFSEDLHDAYAEALEDVEICMVKREDMSELLLKYPTIAMKVLSEFSRRLEASEKQSTRIATEKVETRIAMYIAEILDRYGEEGIVEMPMKRKDLASHLGTTPETISRKLLELEEAQIIEQLPGNRIHVLDLDALLLI</sequence>
<dbReference type="AlphaFoldDB" id="A0A939HDC2"/>